<feature type="domain" description="DNA methylase N-4/N-6" evidence="5">
    <location>
        <begin position="61"/>
        <end position="161"/>
    </location>
</feature>
<comment type="similarity">
    <text evidence="1">Belongs to the N(4)/N(6)-methyltransferase family.</text>
</comment>
<organism evidence="6 7">
    <name type="scientific">Candidatus Wallbacteria bacterium HGW-Wallbacteria-1</name>
    <dbReference type="NCBI Taxonomy" id="2013854"/>
    <lineage>
        <taxon>Bacteria</taxon>
        <taxon>Candidatus Walliibacteriota</taxon>
    </lineage>
</organism>
<dbReference type="AlphaFoldDB" id="A0A2N1PNP9"/>
<dbReference type="SUPFAM" id="SSF53335">
    <property type="entry name" value="S-adenosyl-L-methionine-dependent methyltransferases"/>
    <property type="match status" value="1"/>
</dbReference>
<feature type="domain" description="DNA methylase N-4/N-6" evidence="5">
    <location>
        <begin position="177"/>
        <end position="302"/>
    </location>
</feature>
<gene>
    <name evidence="6" type="ORF">CVV64_11485</name>
</gene>
<evidence type="ECO:0000256" key="2">
    <source>
        <dbReference type="ARBA" id="ARBA00022603"/>
    </source>
</evidence>
<comment type="caution">
    <text evidence="6">The sequence shown here is derived from an EMBL/GenBank/DDBJ whole genome shotgun (WGS) entry which is preliminary data.</text>
</comment>
<reference evidence="6 7" key="1">
    <citation type="journal article" date="2017" name="ISME J.">
        <title>Potential for microbial H2 and metal transformations associated with novel bacteria and archaea in deep terrestrial subsurface sediments.</title>
        <authorList>
            <person name="Hernsdorf A.W."/>
            <person name="Amano Y."/>
            <person name="Miyakawa K."/>
            <person name="Ise K."/>
            <person name="Suzuki Y."/>
            <person name="Anantharaman K."/>
            <person name="Probst A."/>
            <person name="Burstein D."/>
            <person name="Thomas B.C."/>
            <person name="Banfield J.F."/>
        </authorList>
    </citation>
    <scope>NUCLEOTIDE SEQUENCE [LARGE SCALE GENOMIC DNA]</scope>
    <source>
        <strain evidence="6">HGW-Wallbacteria-1</strain>
    </source>
</reference>
<dbReference type="CDD" id="cd02440">
    <property type="entry name" value="AdoMet_MTases"/>
    <property type="match status" value="1"/>
</dbReference>
<dbReference type="Pfam" id="PF01555">
    <property type="entry name" value="N6_N4_Mtase"/>
    <property type="match status" value="2"/>
</dbReference>
<evidence type="ECO:0000256" key="4">
    <source>
        <dbReference type="SAM" id="MobiDB-lite"/>
    </source>
</evidence>
<evidence type="ECO:0000313" key="7">
    <source>
        <dbReference type="Proteomes" id="UP000233256"/>
    </source>
</evidence>
<dbReference type="GO" id="GO:0003677">
    <property type="term" value="F:DNA binding"/>
    <property type="evidence" value="ECO:0007669"/>
    <property type="project" value="InterPro"/>
</dbReference>
<evidence type="ECO:0000313" key="6">
    <source>
        <dbReference type="EMBL" id="PKK89949.1"/>
    </source>
</evidence>
<feature type="compositionally biased region" description="Low complexity" evidence="4">
    <location>
        <begin position="18"/>
        <end position="30"/>
    </location>
</feature>
<keyword evidence="2" id="KW-0489">Methyltransferase</keyword>
<sequence>MSESEKRKPSPEVSDKSANNNANNNANNKAYNKEKSDSRSGSKGKGSGKGGSFRPASADSKPGHGGSYKKQSASRGKPPLKLQPTTLWQYPSQHYGSGQQGSSEYIGATPSWLIWNLLMRYTKPKDLVVDPMCGSGTTIDVCRDFNRRALGYDVNPTRKDIFRIDARKLPLEDEKADFVFVDPPYSTHVEYSDDPRCIGKLHASDSRYYESLEKVISEIHRVMKPDRYMALYISDSYEKKKGFFPIGFEVFAILRKYFTAVDIISVIRHNKTLKMGNYRAAAEDGNFFLRGFNYLFIMYKEPPAAAKGKFLLRKIGPEEGSL</sequence>
<feature type="region of interest" description="Disordered" evidence="4">
    <location>
        <begin position="1"/>
        <end position="84"/>
    </location>
</feature>
<dbReference type="Gene3D" id="3.40.50.150">
    <property type="entry name" value="Vaccinia Virus protein VP39"/>
    <property type="match status" value="2"/>
</dbReference>
<dbReference type="PROSITE" id="PS00092">
    <property type="entry name" value="N6_MTASE"/>
    <property type="match status" value="1"/>
</dbReference>
<keyword evidence="3" id="KW-0808">Transferase</keyword>
<dbReference type="InterPro" id="IPR002941">
    <property type="entry name" value="DNA_methylase_N4/N6"/>
</dbReference>
<name>A0A2N1PNP9_9BACT</name>
<accession>A0A2N1PNP9</accession>
<evidence type="ECO:0000256" key="3">
    <source>
        <dbReference type="ARBA" id="ARBA00022679"/>
    </source>
</evidence>
<dbReference type="InterPro" id="IPR002052">
    <property type="entry name" value="DNA_methylase_N6_adenine_CS"/>
</dbReference>
<protein>
    <recommendedName>
        <fullName evidence="5">DNA methylase N-4/N-6 domain-containing protein</fullName>
    </recommendedName>
</protein>
<dbReference type="Proteomes" id="UP000233256">
    <property type="component" value="Unassembled WGS sequence"/>
</dbReference>
<dbReference type="InterPro" id="IPR029063">
    <property type="entry name" value="SAM-dependent_MTases_sf"/>
</dbReference>
<evidence type="ECO:0000256" key="1">
    <source>
        <dbReference type="ARBA" id="ARBA00006594"/>
    </source>
</evidence>
<dbReference type="GO" id="GO:0008170">
    <property type="term" value="F:N-methyltransferase activity"/>
    <property type="evidence" value="ECO:0007669"/>
    <property type="project" value="InterPro"/>
</dbReference>
<feature type="compositionally biased region" description="Basic and acidic residues" evidence="4">
    <location>
        <begin position="31"/>
        <end position="40"/>
    </location>
</feature>
<evidence type="ECO:0000259" key="5">
    <source>
        <dbReference type="Pfam" id="PF01555"/>
    </source>
</evidence>
<proteinExistence type="inferred from homology"/>
<dbReference type="GO" id="GO:0032259">
    <property type="term" value="P:methylation"/>
    <property type="evidence" value="ECO:0007669"/>
    <property type="project" value="UniProtKB-KW"/>
</dbReference>
<dbReference type="EMBL" id="PGXC01000009">
    <property type="protein sequence ID" value="PKK89949.1"/>
    <property type="molecule type" value="Genomic_DNA"/>
</dbReference>
<feature type="compositionally biased region" description="Basic and acidic residues" evidence="4">
    <location>
        <begin position="1"/>
        <end position="15"/>
    </location>
</feature>